<feature type="domain" description="HTH araC/xylS-type" evidence="4">
    <location>
        <begin position="113"/>
        <end position="211"/>
    </location>
</feature>
<evidence type="ECO:0000256" key="3">
    <source>
        <dbReference type="ARBA" id="ARBA00023163"/>
    </source>
</evidence>
<dbReference type="Gene3D" id="1.10.10.60">
    <property type="entry name" value="Homeodomain-like"/>
    <property type="match status" value="2"/>
</dbReference>
<keyword evidence="8" id="KW-1185">Reference proteome</keyword>
<reference evidence="5 8" key="3">
    <citation type="submission" date="2024-01" db="EMBL/GenBank/DDBJ databases">
        <title>The diversity of rhizobia nodulating Mimosa spp. in eleven states of Brazil covering several biomes is determined by host plant, location, and edaphic factors.</title>
        <authorList>
            <person name="Rouws L."/>
            <person name="Barauna A."/>
            <person name="Beukes C."/>
            <person name="De Faria S.M."/>
            <person name="Gross E."/>
            <person name="Dos Reis Junior F.B."/>
            <person name="Simon M."/>
            <person name="Maluk M."/>
            <person name="Odee D.W."/>
            <person name="Kenicer G."/>
            <person name="Young J.P.W."/>
            <person name="Reis V.M."/>
            <person name="Zilli J."/>
            <person name="James E.K."/>
        </authorList>
    </citation>
    <scope>NUCLEOTIDE SEQUENCE [LARGE SCALE GENOMIC DNA]</scope>
    <source>
        <strain evidence="5 8">JPY530</strain>
    </source>
</reference>
<sequence length="222" mass="24781">MSKFEGKDSGFVTGQYSVDLGAVPMVTDSSVLVSANADGLRLLLRPFSCRLLASVVRQGPPPYEMFVEGWLSTEGSAEHCTQAVEIHFRFGERAAHTQWDSASDEAGIPERIHSSATFLKSNLEHLITVADVARTVAMSERNFLRRFRQEFGMTPSEYLLQTRLQKSCQLLVESELPVDKIARRCGMTSGTRLAKIFRKRFGMSPTEYRLQNGKSSRALVEA</sequence>
<dbReference type="SMART" id="SM00342">
    <property type="entry name" value="HTH_ARAC"/>
    <property type="match status" value="1"/>
</dbReference>
<evidence type="ECO:0000313" key="5">
    <source>
        <dbReference type="EMBL" id="MEM5345314.1"/>
    </source>
</evidence>
<dbReference type="EMBL" id="VOQS01000005">
    <property type="protein sequence ID" value="TXC80211.1"/>
    <property type="molecule type" value="Genomic_DNA"/>
</dbReference>
<organism evidence="6 7">
    <name type="scientific">Paraburkholderia azotifigens</name>
    <dbReference type="NCBI Taxonomy" id="2057004"/>
    <lineage>
        <taxon>Bacteria</taxon>
        <taxon>Pseudomonadati</taxon>
        <taxon>Pseudomonadota</taxon>
        <taxon>Betaproteobacteria</taxon>
        <taxon>Burkholderiales</taxon>
        <taxon>Burkholderiaceae</taxon>
        <taxon>Paraburkholderia</taxon>
    </lineage>
</organism>
<keyword evidence="3" id="KW-0804">Transcription</keyword>
<evidence type="ECO:0000259" key="4">
    <source>
        <dbReference type="PROSITE" id="PS01124"/>
    </source>
</evidence>
<dbReference type="GO" id="GO:0043565">
    <property type="term" value="F:sequence-specific DNA binding"/>
    <property type="evidence" value="ECO:0007669"/>
    <property type="project" value="InterPro"/>
</dbReference>
<dbReference type="InterPro" id="IPR009057">
    <property type="entry name" value="Homeodomain-like_sf"/>
</dbReference>
<dbReference type="SUPFAM" id="SSF46689">
    <property type="entry name" value="Homeodomain-like"/>
    <property type="match status" value="2"/>
</dbReference>
<keyword evidence="2" id="KW-0238">DNA-binding</keyword>
<dbReference type="Proteomes" id="UP001481677">
    <property type="component" value="Unassembled WGS sequence"/>
</dbReference>
<dbReference type="GO" id="GO:0003700">
    <property type="term" value="F:DNA-binding transcription factor activity"/>
    <property type="evidence" value="ECO:0007669"/>
    <property type="project" value="InterPro"/>
</dbReference>
<dbReference type="PANTHER" id="PTHR43280">
    <property type="entry name" value="ARAC-FAMILY TRANSCRIPTIONAL REGULATOR"/>
    <property type="match status" value="1"/>
</dbReference>
<evidence type="ECO:0000313" key="8">
    <source>
        <dbReference type="Proteomes" id="UP001481677"/>
    </source>
</evidence>
<dbReference type="AlphaFoldDB" id="A0A5C6V6J9"/>
<accession>A0A5C6V6J9</accession>
<evidence type="ECO:0000256" key="2">
    <source>
        <dbReference type="ARBA" id="ARBA00023125"/>
    </source>
</evidence>
<proteinExistence type="predicted"/>
<dbReference type="Proteomes" id="UP000321776">
    <property type="component" value="Unassembled WGS sequence"/>
</dbReference>
<keyword evidence="1" id="KW-0805">Transcription regulation</keyword>
<protein>
    <submittedName>
        <fullName evidence="6">Helix-turn-helix transcriptional regulator</fullName>
    </submittedName>
</protein>
<evidence type="ECO:0000256" key="1">
    <source>
        <dbReference type="ARBA" id="ARBA00023015"/>
    </source>
</evidence>
<dbReference type="PANTHER" id="PTHR43280:SF2">
    <property type="entry name" value="HTH-TYPE TRANSCRIPTIONAL REGULATOR EXSA"/>
    <property type="match status" value="1"/>
</dbReference>
<name>A0A5C6V6J9_9BURK</name>
<comment type="caution">
    <text evidence="6">The sequence shown here is derived from an EMBL/GenBank/DDBJ whole genome shotgun (WGS) entry which is preliminary data.</text>
</comment>
<evidence type="ECO:0000313" key="6">
    <source>
        <dbReference type="EMBL" id="TXC80211.1"/>
    </source>
</evidence>
<evidence type="ECO:0000313" key="7">
    <source>
        <dbReference type="Proteomes" id="UP000321776"/>
    </source>
</evidence>
<dbReference type="RefSeq" id="WP_147237720.1">
    <property type="nucleotide sequence ID" value="NZ_JAZHFZ010000046.1"/>
</dbReference>
<dbReference type="PROSITE" id="PS01124">
    <property type="entry name" value="HTH_ARAC_FAMILY_2"/>
    <property type="match status" value="1"/>
</dbReference>
<reference evidence="6 7" key="1">
    <citation type="journal article" date="2018" name="Int. J. Syst. Evol. Microbiol.">
        <title>Paraburkholderia azotifigens sp. nov., a nitrogen-fixing bacterium isolated from paddy soil.</title>
        <authorList>
            <person name="Choi G.M."/>
            <person name="Im W.T."/>
        </authorList>
    </citation>
    <scope>NUCLEOTIDE SEQUENCE [LARGE SCALE GENOMIC DNA]</scope>
    <source>
        <strain evidence="6 7">NF 2-5-3</strain>
    </source>
</reference>
<dbReference type="EMBL" id="JAZHGA010000045">
    <property type="protein sequence ID" value="MEM5345314.1"/>
    <property type="molecule type" value="Genomic_DNA"/>
</dbReference>
<reference evidence="6" key="2">
    <citation type="submission" date="2019-08" db="EMBL/GenBank/DDBJ databases">
        <authorList>
            <person name="Im W.-T."/>
        </authorList>
    </citation>
    <scope>NUCLEOTIDE SEQUENCE</scope>
    <source>
        <strain evidence="6">NF 2-5-3</strain>
    </source>
</reference>
<dbReference type="InterPro" id="IPR018062">
    <property type="entry name" value="HTH_AraC-typ_CS"/>
</dbReference>
<dbReference type="PROSITE" id="PS00041">
    <property type="entry name" value="HTH_ARAC_FAMILY_1"/>
    <property type="match status" value="1"/>
</dbReference>
<dbReference type="Pfam" id="PF12833">
    <property type="entry name" value="HTH_18"/>
    <property type="match status" value="1"/>
</dbReference>
<dbReference type="InterPro" id="IPR018060">
    <property type="entry name" value="HTH_AraC"/>
</dbReference>
<gene>
    <name evidence="6" type="ORF">FRZ40_38600</name>
    <name evidence="5" type="ORF">V4C56_37535</name>
</gene>